<feature type="region of interest" description="Disordered" evidence="3">
    <location>
        <begin position="1"/>
        <end position="24"/>
    </location>
</feature>
<proteinExistence type="inferred from homology"/>
<keyword evidence="5" id="KW-1185">Reference proteome</keyword>
<dbReference type="SMART" id="SM00947">
    <property type="entry name" value="Pro_CA"/>
    <property type="match status" value="1"/>
</dbReference>
<comment type="caution">
    <text evidence="4">The sequence shown here is derived from an EMBL/GenBank/DDBJ whole genome shotgun (WGS) entry which is preliminary data.</text>
</comment>
<organism evidence="4 5">
    <name type="scientific">Leucobacter chromiireducens subsp. chromiireducens</name>
    <dbReference type="NCBI Taxonomy" id="660067"/>
    <lineage>
        <taxon>Bacteria</taxon>
        <taxon>Bacillati</taxon>
        <taxon>Actinomycetota</taxon>
        <taxon>Actinomycetes</taxon>
        <taxon>Micrococcales</taxon>
        <taxon>Microbacteriaceae</taxon>
        <taxon>Leucobacter</taxon>
    </lineage>
</organism>
<feature type="compositionally biased region" description="Polar residues" evidence="3">
    <location>
        <begin position="1"/>
        <end position="11"/>
    </location>
</feature>
<evidence type="ECO:0000256" key="2">
    <source>
        <dbReference type="ARBA" id="ARBA00024993"/>
    </source>
</evidence>
<dbReference type="Pfam" id="PF00484">
    <property type="entry name" value="Pro_CA"/>
    <property type="match status" value="1"/>
</dbReference>
<dbReference type="InterPro" id="IPR001765">
    <property type="entry name" value="Carbonic_anhydrase"/>
</dbReference>
<evidence type="ECO:0000313" key="4">
    <source>
        <dbReference type="EMBL" id="MBL3689613.1"/>
    </source>
</evidence>
<dbReference type="SUPFAM" id="SSF53056">
    <property type="entry name" value="beta-carbonic anhydrase, cab"/>
    <property type="match status" value="1"/>
</dbReference>
<comment type="function">
    <text evidence="2">Catalyzes the reversible hydration of carbon dioxide to form bicarbonate.</text>
</comment>
<name>A0ABS1SN65_9MICO</name>
<dbReference type="Gene3D" id="3.40.1050.10">
    <property type="entry name" value="Carbonic anhydrase"/>
    <property type="match status" value="1"/>
</dbReference>
<gene>
    <name evidence="4" type="ORF">D3226_06520</name>
</gene>
<dbReference type="Proteomes" id="UP001646141">
    <property type="component" value="Unassembled WGS sequence"/>
</dbReference>
<reference evidence="4 5" key="1">
    <citation type="submission" date="2018-09" db="EMBL/GenBank/DDBJ databases">
        <title>Comparative genomics of Leucobacter spp.</title>
        <authorList>
            <person name="Reis A.C."/>
            <person name="Kolvenbach B.A."/>
            <person name="Corvini P.F.X."/>
            <person name="Nunes O.C."/>
        </authorList>
    </citation>
    <scope>NUCLEOTIDE SEQUENCE [LARGE SCALE GENOMIC DNA]</scope>
    <source>
        <strain evidence="4 5">L-1</strain>
    </source>
</reference>
<protein>
    <recommendedName>
        <fullName evidence="6">Carbonic anhydrase</fullName>
    </recommendedName>
</protein>
<comment type="similarity">
    <text evidence="1">Belongs to the beta-class carbonic anhydrase family.</text>
</comment>
<evidence type="ECO:0000256" key="3">
    <source>
        <dbReference type="SAM" id="MobiDB-lite"/>
    </source>
</evidence>
<dbReference type="EMBL" id="QYAD01000002">
    <property type="protein sequence ID" value="MBL3689613.1"/>
    <property type="molecule type" value="Genomic_DNA"/>
</dbReference>
<evidence type="ECO:0008006" key="6">
    <source>
        <dbReference type="Google" id="ProtNLM"/>
    </source>
</evidence>
<sequence>MLRMGTTESNTGGHGDEAGPAAHTADRDRLLQIRWVAQSDRPAPIEAHSPAEALELLSAGSRRFGSLGSTGGDVEMRLDPEALGFVNGSDDDGILNQEPFAAVLSCSDARVPIELALGRGANDLFVVRIAGNVPGAECLGSLHYASAHLPRVQLFTVIGHSQCGAVTAAVDALLYPETYPEVARLAPLREIVDSLFGSVRLAAAALQRVTGTATFLAAADSPQLREALIGLSALANAALSANVVAQNLGRDAAYGVYDLAQRTVGAMRAGGWESGLRMAASDDAGLQEILQEAAAGYLAVAESSANSAS</sequence>
<accession>A0ABS1SN65</accession>
<dbReference type="PANTHER" id="PTHR11002:SF79">
    <property type="entry name" value="CARBONIC ANHYDRASE 2"/>
    <property type="match status" value="1"/>
</dbReference>
<dbReference type="PANTHER" id="PTHR11002">
    <property type="entry name" value="CARBONIC ANHYDRASE"/>
    <property type="match status" value="1"/>
</dbReference>
<evidence type="ECO:0000313" key="5">
    <source>
        <dbReference type="Proteomes" id="UP001646141"/>
    </source>
</evidence>
<evidence type="ECO:0000256" key="1">
    <source>
        <dbReference type="ARBA" id="ARBA00006217"/>
    </source>
</evidence>
<dbReference type="InterPro" id="IPR036874">
    <property type="entry name" value="Carbonic_anhydrase_sf"/>
</dbReference>